<keyword evidence="2" id="KW-0150">Chloroplast</keyword>
<reference evidence="8" key="1">
    <citation type="journal article" date="2013" name="Science">
        <title>The Amborella genome and the evolution of flowering plants.</title>
        <authorList>
            <consortium name="Amborella Genome Project"/>
        </authorList>
    </citation>
    <scope>NUCLEOTIDE SEQUENCE [LARGE SCALE GENOMIC DNA]</scope>
</reference>
<protein>
    <recommendedName>
        <fullName evidence="6">Fe-S metabolism associated domain-containing protein</fullName>
    </recommendedName>
</protein>
<dbReference type="GO" id="GO:0005739">
    <property type="term" value="C:mitochondrion"/>
    <property type="evidence" value="ECO:0007669"/>
    <property type="project" value="EnsemblPlants"/>
</dbReference>
<sequence length="282" mass="31773">MQAVEELPPKLKNTVELFQSVQDPRTKYEQLLYYGRKLNPLGNEFKTRENKVEGCVSQVWVRAYLDDSKNVWFEADSDAVLTKGLAALLVEGLSGNSPPEIVKISPDFIHIMGLNQSLSPSRNNGFLNMFKLMQRKALQLYIESEKSEDQKELRSLGSNGSSVEAQQIEVSEKPSESADVKSHENEMGFTVLSERGERIIEKLERELVPIELEVEDVSYQHAGHMGAKGEGGETHFNLRIVSDKFEGKSLIKRHRLVYDLLKEELDSGLHALSIVAKTPSEN</sequence>
<dbReference type="Gramene" id="ERN19148">
    <property type="protein sequence ID" value="ERN19148"/>
    <property type="gene ID" value="AMTR_s00061p00163190"/>
</dbReference>
<comment type="subcellular location">
    <subcellularLocation>
        <location evidence="1">Plastid</location>
        <location evidence="1">Chloroplast</location>
    </subcellularLocation>
</comment>
<keyword evidence="3" id="KW-0934">Plastid</keyword>
<dbReference type="eggNOG" id="KOG2313">
    <property type="taxonomic scope" value="Eukaryota"/>
</dbReference>
<feature type="compositionally biased region" description="Polar residues" evidence="5">
    <location>
        <begin position="156"/>
        <end position="169"/>
    </location>
</feature>
<proteinExistence type="predicted"/>
<dbReference type="Pfam" id="PF02657">
    <property type="entry name" value="SufE"/>
    <property type="match status" value="1"/>
</dbReference>
<dbReference type="AlphaFoldDB" id="U5DFF9"/>
<dbReference type="InterPro" id="IPR002634">
    <property type="entry name" value="BolA"/>
</dbReference>
<dbReference type="Gene3D" id="3.30.300.90">
    <property type="entry name" value="BolA-like"/>
    <property type="match status" value="1"/>
</dbReference>
<dbReference type="InterPro" id="IPR003808">
    <property type="entry name" value="Fe-S_metab-assoc_dom"/>
</dbReference>
<dbReference type="OMA" id="DSQFKTR"/>
<dbReference type="GO" id="GO:0009793">
    <property type="term" value="P:embryo development ending in seed dormancy"/>
    <property type="evidence" value="ECO:0007669"/>
    <property type="project" value="EnsemblPlants"/>
</dbReference>
<organism evidence="7 8">
    <name type="scientific">Amborella trichopoda</name>
    <dbReference type="NCBI Taxonomy" id="13333"/>
    <lineage>
        <taxon>Eukaryota</taxon>
        <taxon>Viridiplantae</taxon>
        <taxon>Streptophyta</taxon>
        <taxon>Embryophyta</taxon>
        <taxon>Tracheophyta</taxon>
        <taxon>Spermatophyta</taxon>
        <taxon>Magnoliopsida</taxon>
        <taxon>Amborellales</taxon>
        <taxon>Amborellaceae</taxon>
        <taxon>Amborella</taxon>
    </lineage>
</organism>
<accession>U5DFF9</accession>
<dbReference type="SUPFAM" id="SSF82657">
    <property type="entry name" value="BolA-like"/>
    <property type="match status" value="1"/>
</dbReference>
<evidence type="ECO:0000259" key="6">
    <source>
        <dbReference type="Pfam" id="PF02657"/>
    </source>
</evidence>
<evidence type="ECO:0000256" key="3">
    <source>
        <dbReference type="ARBA" id="ARBA00022640"/>
    </source>
</evidence>
<dbReference type="GO" id="GO:0016226">
    <property type="term" value="P:iron-sulfur cluster assembly"/>
    <property type="evidence" value="ECO:0000318"/>
    <property type="project" value="GO_Central"/>
</dbReference>
<keyword evidence="4" id="KW-0809">Transit peptide</keyword>
<dbReference type="GO" id="GO:0009570">
    <property type="term" value="C:chloroplast stroma"/>
    <property type="evidence" value="ECO:0007669"/>
    <property type="project" value="EnsemblPlants"/>
</dbReference>
<name>U5DFF9_AMBTC</name>
<dbReference type="PANTHER" id="PTHR46230:SF3">
    <property type="entry name" value="SUFE-LIKE PROTEIN 1, CHLOROPLASTIC_MITOCHONDRIAL"/>
    <property type="match status" value="1"/>
</dbReference>
<dbReference type="GO" id="GO:0008047">
    <property type="term" value="F:enzyme activator activity"/>
    <property type="evidence" value="ECO:0007669"/>
    <property type="project" value="EnsemblPlants"/>
</dbReference>
<evidence type="ECO:0000313" key="7">
    <source>
        <dbReference type="EMBL" id="ERN19148.1"/>
    </source>
</evidence>
<evidence type="ECO:0000256" key="1">
    <source>
        <dbReference type="ARBA" id="ARBA00004229"/>
    </source>
</evidence>
<dbReference type="PANTHER" id="PTHR46230">
    <property type="match status" value="1"/>
</dbReference>
<dbReference type="Proteomes" id="UP000017836">
    <property type="component" value="Unassembled WGS sequence"/>
</dbReference>
<feature type="compositionally biased region" description="Basic and acidic residues" evidence="5">
    <location>
        <begin position="170"/>
        <end position="184"/>
    </location>
</feature>
<dbReference type="Gene3D" id="3.90.1010.10">
    <property type="match status" value="1"/>
</dbReference>
<dbReference type="SUPFAM" id="SSF82649">
    <property type="entry name" value="SufE/NifU"/>
    <property type="match status" value="1"/>
</dbReference>
<dbReference type="GO" id="GO:0009507">
    <property type="term" value="C:chloroplast"/>
    <property type="evidence" value="ECO:0000318"/>
    <property type="project" value="GO_Central"/>
</dbReference>
<evidence type="ECO:0000256" key="5">
    <source>
        <dbReference type="SAM" id="MobiDB-lite"/>
    </source>
</evidence>
<dbReference type="STRING" id="13333.U5DFF9"/>
<dbReference type="FunFam" id="3.30.300.90:FF:000004">
    <property type="entry name" value="SufE-like protein, chloroplastic"/>
    <property type="match status" value="1"/>
</dbReference>
<keyword evidence="8" id="KW-1185">Reference proteome</keyword>
<dbReference type="EMBL" id="KI392075">
    <property type="protein sequence ID" value="ERN19148.1"/>
    <property type="molecule type" value="Genomic_DNA"/>
</dbReference>
<dbReference type="HOGENOM" id="CLU_041968_0_0_1"/>
<dbReference type="InterPro" id="IPR036065">
    <property type="entry name" value="BolA-like_sf"/>
</dbReference>
<gene>
    <name evidence="7" type="ORF">AMTR_s00061p00163190</name>
</gene>
<dbReference type="Pfam" id="PF01722">
    <property type="entry name" value="BolA"/>
    <property type="match status" value="1"/>
</dbReference>
<evidence type="ECO:0000256" key="2">
    <source>
        <dbReference type="ARBA" id="ARBA00022528"/>
    </source>
</evidence>
<evidence type="ECO:0000256" key="4">
    <source>
        <dbReference type="ARBA" id="ARBA00022946"/>
    </source>
</evidence>
<evidence type="ECO:0000313" key="8">
    <source>
        <dbReference type="Proteomes" id="UP000017836"/>
    </source>
</evidence>
<feature type="domain" description="Fe-S metabolism associated" evidence="6">
    <location>
        <begin position="16"/>
        <end position="135"/>
    </location>
</feature>
<feature type="region of interest" description="Disordered" evidence="5">
    <location>
        <begin position="151"/>
        <end position="184"/>
    </location>
</feature>